<dbReference type="Pfam" id="PF17094">
    <property type="entry name" value="UPF0715"/>
    <property type="match status" value="1"/>
</dbReference>
<feature type="transmembrane region" description="Helical" evidence="1">
    <location>
        <begin position="92"/>
        <end position="110"/>
    </location>
</feature>
<keyword evidence="1" id="KW-1133">Transmembrane helix</keyword>
<name>A0ABM5LXZ0_BACA1</name>
<feature type="transmembrane region" description="Helical" evidence="1">
    <location>
        <begin position="116"/>
        <end position="138"/>
    </location>
</feature>
<evidence type="ECO:0000256" key="1">
    <source>
        <dbReference type="SAM" id="Phobius"/>
    </source>
</evidence>
<gene>
    <name evidence="2" type="ordered locus">BATR1942_07790</name>
</gene>
<feature type="transmembrane region" description="Helical" evidence="1">
    <location>
        <begin position="28"/>
        <end position="49"/>
    </location>
</feature>
<protein>
    <submittedName>
        <fullName evidence="2">Uncharacterized protein</fullName>
    </submittedName>
</protein>
<proteinExistence type="predicted"/>
<reference evidence="2 3" key="1">
    <citation type="journal article" date="2011" name="Front. Microbiol.">
        <title>Genomic signatures of strain selection and enhancement in Bacillus atrophaeus var. globigii, a historical biowarfare simulant.</title>
        <authorList>
            <person name="Gibbons H.S."/>
            <person name="Broomall S.M."/>
            <person name="McNew L.A."/>
            <person name="Daligault H."/>
            <person name="Chapman C."/>
            <person name="Bruce D."/>
            <person name="Karavis M."/>
            <person name="Krepps M."/>
            <person name="McGregor P.A."/>
            <person name="Hong C."/>
            <person name="Park K.H."/>
            <person name="Akmal A."/>
            <person name="Feldman A."/>
            <person name="Lin J.S."/>
            <person name="Chang W.E."/>
            <person name="Higgs B.W."/>
            <person name="Demirev P."/>
            <person name="Lindquist J."/>
            <person name="Liem A."/>
            <person name="Fochler E."/>
            <person name="Read T.D."/>
            <person name="Tapia R."/>
            <person name="Johnson S."/>
            <person name="Bishop-Lilly K.A."/>
            <person name="Detter C."/>
            <person name="Han C."/>
            <person name="Sozhamannan S."/>
            <person name="Rosenzweig C.N."/>
            <person name="Skowronski E.W."/>
        </authorList>
    </citation>
    <scope>NUCLEOTIDE SEQUENCE [LARGE SCALE GENOMIC DNA]</scope>
    <source>
        <strain evidence="2 3">1942</strain>
    </source>
</reference>
<evidence type="ECO:0000313" key="2">
    <source>
        <dbReference type="EMBL" id="ADP32497.1"/>
    </source>
</evidence>
<dbReference type="RefSeq" id="WP_003325908.1">
    <property type="nucleotide sequence ID" value="NC_014639.1"/>
</dbReference>
<keyword evidence="1" id="KW-0472">Membrane</keyword>
<keyword evidence="3" id="KW-1185">Reference proteome</keyword>
<dbReference type="Proteomes" id="UP000006867">
    <property type="component" value="Chromosome"/>
</dbReference>
<evidence type="ECO:0000313" key="3">
    <source>
        <dbReference type="Proteomes" id="UP000006867"/>
    </source>
</evidence>
<keyword evidence="1" id="KW-0812">Transmembrane</keyword>
<feature type="transmembrane region" description="Helical" evidence="1">
    <location>
        <begin position="55"/>
        <end position="80"/>
    </location>
</feature>
<sequence>MDFKVILRRRIDNVEEAFNMKGVINMQVLRIMIVHVLSALSVAAVYVFCIDYDGYYPYILISAILYIFYLIFATPVQYFLNRKPKRFSLKYLFIYLFFSFLVWLFFALITDPMNTLGILLSYEIYLFSISFAVIFWIWDSVFLQNKAKNAAK</sequence>
<dbReference type="EMBL" id="CP002207">
    <property type="protein sequence ID" value="ADP32497.1"/>
    <property type="molecule type" value="Genomic_DNA"/>
</dbReference>
<organism evidence="2 3">
    <name type="scientific">Bacillus atrophaeus (strain 1942)</name>
    <dbReference type="NCBI Taxonomy" id="720555"/>
    <lineage>
        <taxon>Bacteria</taxon>
        <taxon>Bacillati</taxon>
        <taxon>Bacillota</taxon>
        <taxon>Bacilli</taxon>
        <taxon>Bacillales</taxon>
        <taxon>Bacillaceae</taxon>
        <taxon>Bacillus</taxon>
    </lineage>
</organism>
<dbReference type="InterPro" id="IPR031374">
    <property type="entry name" value="UPF0715"/>
</dbReference>
<accession>A0ABM5LXZ0</accession>